<dbReference type="Proteomes" id="UP001320706">
    <property type="component" value="Unassembled WGS sequence"/>
</dbReference>
<proteinExistence type="predicted"/>
<gene>
    <name evidence="1" type="ORF">M8818_006485</name>
</gene>
<sequence length="240" mass="26906">MDNSPFARLPPELRDRIWNLTVTGDGGVIHLNEDKQEHLASTQVCKQINQECHHLYYKNNKFSLVITDGNTTFARRWLSAIPLECLKFLRGKPLTIEFRGNLRCNLKDPSDPYVLLFNLLCDLELYKDLNMGFAQGLSRNDEVRLLALGAVFNASWGLKQCCKTAKHPMLDAALVVLTAYVDADDGDMSDILHGNPIQLLCLDSVDIMDSSPLGTLPAELRNIIWEFTVTAPDGEVCVTK</sequence>
<evidence type="ECO:0000313" key="2">
    <source>
        <dbReference type="Proteomes" id="UP001320706"/>
    </source>
</evidence>
<dbReference type="EMBL" id="JAMKPW020000040">
    <property type="protein sequence ID" value="KAK8198618.1"/>
    <property type="molecule type" value="Genomic_DNA"/>
</dbReference>
<evidence type="ECO:0000313" key="1">
    <source>
        <dbReference type="EMBL" id="KAK8198618.1"/>
    </source>
</evidence>
<comment type="caution">
    <text evidence="1">The sequence shown here is derived from an EMBL/GenBank/DDBJ whole genome shotgun (WGS) entry which is preliminary data.</text>
</comment>
<protein>
    <submittedName>
        <fullName evidence="1">Uncharacterized protein</fullName>
    </submittedName>
</protein>
<reference evidence="1" key="1">
    <citation type="submission" date="2024-02" db="EMBL/GenBank/DDBJ databases">
        <title>Metagenome Assembled Genome of Zalaria obscura JY119.</title>
        <authorList>
            <person name="Vighnesh L."/>
            <person name="Jagadeeshwari U."/>
            <person name="Venkata Ramana C."/>
            <person name="Sasikala C."/>
        </authorList>
    </citation>
    <scope>NUCLEOTIDE SEQUENCE</scope>
    <source>
        <strain evidence="1">JY119</strain>
    </source>
</reference>
<accession>A0ACC3S6I4</accession>
<organism evidence="1 2">
    <name type="scientific">Zalaria obscura</name>
    <dbReference type="NCBI Taxonomy" id="2024903"/>
    <lineage>
        <taxon>Eukaryota</taxon>
        <taxon>Fungi</taxon>
        <taxon>Dikarya</taxon>
        <taxon>Ascomycota</taxon>
        <taxon>Pezizomycotina</taxon>
        <taxon>Dothideomycetes</taxon>
        <taxon>Dothideomycetidae</taxon>
        <taxon>Dothideales</taxon>
        <taxon>Zalariaceae</taxon>
        <taxon>Zalaria</taxon>
    </lineage>
</organism>
<name>A0ACC3S6I4_9PEZI</name>
<keyword evidence="2" id="KW-1185">Reference proteome</keyword>